<dbReference type="PANTHER" id="PTHR40590">
    <property type="entry name" value="CYTOPLASMIC PROTEIN-RELATED"/>
    <property type="match status" value="1"/>
</dbReference>
<evidence type="ECO:0000313" key="1">
    <source>
        <dbReference type="EMBL" id="NME10813.1"/>
    </source>
</evidence>
<dbReference type="EMBL" id="JABAFD010000011">
    <property type="protein sequence ID" value="NME10813.1"/>
    <property type="molecule type" value="Genomic_DNA"/>
</dbReference>
<organism evidence="1 2">
    <name type="scientific">Paraclostridium bifermentans</name>
    <name type="common">Clostridium bifermentans</name>
    <dbReference type="NCBI Taxonomy" id="1490"/>
    <lineage>
        <taxon>Bacteria</taxon>
        <taxon>Bacillati</taxon>
        <taxon>Bacillota</taxon>
        <taxon>Clostridia</taxon>
        <taxon>Peptostreptococcales</taxon>
        <taxon>Peptostreptococcaceae</taxon>
        <taxon>Paraclostridium</taxon>
    </lineage>
</organism>
<dbReference type="InterPro" id="IPR002816">
    <property type="entry name" value="TraB/PrgY/GumN_fam"/>
</dbReference>
<dbReference type="InterPro" id="IPR047111">
    <property type="entry name" value="YbaP-like"/>
</dbReference>
<name>A0AA44DNF0_PARBF</name>
<dbReference type="CDD" id="cd14789">
    <property type="entry name" value="Tiki"/>
    <property type="match status" value="1"/>
</dbReference>
<sequence length="279" mass="32280">MIFIFIFISKSNSKNTAQGFYWEAKKDNKSIYLIGTIHVSKKEVNFLNDNLKYILDNTQALATETNSKDMDPEFLKSIDSKKFLTKGELKDFLTDEEKNQLDEILKYFNLEYSDVSNLSIFGLNSLILQEIDSIDELDDEGLDMYLENQYKRADKDTVSLETLYDTEGLIKELLGGTKFLNIKDIKDEINNRKIFIDEFKDGNELFFENNFKNGIKEVDAETYNLSIKDRNKNMANKINSLFKENKNYAVAIGIGHFVGDDSVLSYLENLGYRITKLDK</sequence>
<dbReference type="Pfam" id="PF01963">
    <property type="entry name" value="TraB_PrgY_gumN"/>
    <property type="match status" value="1"/>
</dbReference>
<dbReference type="PANTHER" id="PTHR40590:SF1">
    <property type="entry name" value="CYTOPLASMIC PROTEIN"/>
    <property type="match status" value="1"/>
</dbReference>
<gene>
    <name evidence="1" type="ORF">HF875_14885</name>
</gene>
<accession>A0AA44DNF0</accession>
<dbReference type="Proteomes" id="UP000573963">
    <property type="component" value="Unassembled WGS sequence"/>
</dbReference>
<reference evidence="1 2" key="1">
    <citation type="submission" date="2020-04" db="EMBL/GenBank/DDBJ databases">
        <authorList>
            <person name="Hitch T.C.A."/>
            <person name="Wylensek D."/>
            <person name="Clavel T."/>
        </authorList>
    </citation>
    <scope>NUCLEOTIDE SEQUENCE [LARGE SCALE GENOMIC DNA]</scope>
    <source>
        <strain evidence="1 2">Med78_4-601-WT-2</strain>
    </source>
</reference>
<protein>
    <submittedName>
        <fullName evidence="1">TraB/GumN family protein</fullName>
    </submittedName>
</protein>
<dbReference type="RefSeq" id="WP_206622261.1">
    <property type="nucleotide sequence ID" value="NZ_JAFKOL010000008.1"/>
</dbReference>
<proteinExistence type="predicted"/>
<comment type="caution">
    <text evidence="1">The sequence shown here is derived from an EMBL/GenBank/DDBJ whole genome shotgun (WGS) entry which is preliminary data.</text>
</comment>
<evidence type="ECO:0000313" key="2">
    <source>
        <dbReference type="Proteomes" id="UP000573963"/>
    </source>
</evidence>
<dbReference type="AlphaFoldDB" id="A0AA44DNF0"/>